<dbReference type="Proteomes" id="UP000318017">
    <property type="component" value="Chromosome"/>
</dbReference>
<evidence type="ECO:0000256" key="1">
    <source>
        <dbReference type="ARBA" id="ARBA00004651"/>
    </source>
</evidence>
<feature type="transmembrane region" description="Helical" evidence="8">
    <location>
        <begin position="394"/>
        <end position="416"/>
    </location>
</feature>
<organism evidence="9 10">
    <name type="scientific">Aureliella helgolandensis</name>
    <dbReference type="NCBI Taxonomy" id="2527968"/>
    <lineage>
        <taxon>Bacteria</taxon>
        <taxon>Pseudomonadati</taxon>
        <taxon>Planctomycetota</taxon>
        <taxon>Planctomycetia</taxon>
        <taxon>Pirellulales</taxon>
        <taxon>Pirellulaceae</taxon>
        <taxon>Aureliella</taxon>
    </lineage>
</organism>
<dbReference type="AlphaFoldDB" id="A0A518GHJ7"/>
<dbReference type="PANTHER" id="PTHR33908:SF11">
    <property type="entry name" value="MEMBRANE PROTEIN"/>
    <property type="match status" value="1"/>
</dbReference>
<keyword evidence="3" id="KW-0328">Glycosyltransferase</keyword>
<keyword evidence="5 8" id="KW-0812">Transmembrane</keyword>
<keyword evidence="7 8" id="KW-0472">Membrane</keyword>
<evidence type="ECO:0000256" key="3">
    <source>
        <dbReference type="ARBA" id="ARBA00022676"/>
    </source>
</evidence>
<comment type="subcellular location">
    <subcellularLocation>
        <location evidence="1">Cell membrane</location>
        <topology evidence="1">Multi-pass membrane protein</topology>
    </subcellularLocation>
</comment>
<dbReference type="InterPro" id="IPR050297">
    <property type="entry name" value="LipidA_mod_glycosyltrf_83"/>
</dbReference>
<proteinExistence type="predicted"/>
<protein>
    <recommendedName>
        <fullName evidence="11">Glycosyltransferase RgtA/B/C/D-like domain-containing protein</fullName>
    </recommendedName>
</protein>
<feature type="transmembrane region" description="Helical" evidence="8">
    <location>
        <begin position="212"/>
        <end position="229"/>
    </location>
</feature>
<feature type="transmembrane region" description="Helical" evidence="8">
    <location>
        <begin position="126"/>
        <end position="144"/>
    </location>
</feature>
<reference evidence="9 10" key="1">
    <citation type="submission" date="2019-02" db="EMBL/GenBank/DDBJ databases">
        <title>Deep-cultivation of Planctomycetes and their phenomic and genomic characterization uncovers novel biology.</title>
        <authorList>
            <person name="Wiegand S."/>
            <person name="Jogler M."/>
            <person name="Boedeker C."/>
            <person name="Pinto D."/>
            <person name="Vollmers J."/>
            <person name="Rivas-Marin E."/>
            <person name="Kohn T."/>
            <person name="Peeters S.H."/>
            <person name="Heuer A."/>
            <person name="Rast P."/>
            <person name="Oberbeckmann S."/>
            <person name="Bunk B."/>
            <person name="Jeske O."/>
            <person name="Meyerdierks A."/>
            <person name="Storesund J.E."/>
            <person name="Kallscheuer N."/>
            <person name="Luecker S."/>
            <person name="Lage O.M."/>
            <person name="Pohl T."/>
            <person name="Merkel B.J."/>
            <person name="Hornburger P."/>
            <person name="Mueller R.-W."/>
            <person name="Bruemmer F."/>
            <person name="Labrenz M."/>
            <person name="Spormann A.M."/>
            <person name="Op den Camp H."/>
            <person name="Overmann J."/>
            <person name="Amann R."/>
            <person name="Jetten M.S.M."/>
            <person name="Mascher T."/>
            <person name="Medema M.H."/>
            <person name="Devos D.P."/>
            <person name="Kaster A.-K."/>
            <person name="Ovreas L."/>
            <person name="Rohde M."/>
            <person name="Galperin M.Y."/>
            <person name="Jogler C."/>
        </authorList>
    </citation>
    <scope>NUCLEOTIDE SEQUENCE [LARGE SCALE GENOMIC DNA]</scope>
    <source>
        <strain evidence="9 10">Q31a</strain>
    </source>
</reference>
<evidence type="ECO:0000256" key="8">
    <source>
        <dbReference type="SAM" id="Phobius"/>
    </source>
</evidence>
<keyword evidence="10" id="KW-1185">Reference proteome</keyword>
<name>A0A518GHJ7_9BACT</name>
<gene>
    <name evidence="9" type="ORF">Q31a_64470</name>
</gene>
<dbReference type="GO" id="GO:0009103">
    <property type="term" value="P:lipopolysaccharide biosynthetic process"/>
    <property type="evidence" value="ECO:0007669"/>
    <property type="project" value="UniProtKB-ARBA"/>
</dbReference>
<accession>A0A518GHJ7</accession>
<evidence type="ECO:0000256" key="5">
    <source>
        <dbReference type="ARBA" id="ARBA00022692"/>
    </source>
</evidence>
<feature type="transmembrane region" description="Helical" evidence="8">
    <location>
        <begin position="453"/>
        <end position="472"/>
    </location>
</feature>
<dbReference type="EMBL" id="CP036298">
    <property type="protein sequence ID" value="QDV28054.1"/>
    <property type="molecule type" value="Genomic_DNA"/>
</dbReference>
<evidence type="ECO:0000256" key="4">
    <source>
        <dbReference type="ARBA" id="ARBA00022679"/>
    </source>
</evidence>
<evidence type="ECO:0008006" key="11">
    <source>
        <dbReference type="Google" id="ProtNLM"/>
    </source>
</evidence>
<evidence type="ECO:0000256" key="7">
    <source>
        <dbReference type="ARBA" id="ARBA00023136"/>
    </source>
</evidence>
<feature type="transmembrane region" description="Helical" evidence="8">
    <location>
        <begin position="186"/>
        <end position="207"/>
    </location>
</feature>
<feature type="transmembrane region" description="Helical" evidence="8">
    <location>
        <begin position="100"/>
        <end position="120"/>
    </location>
</feature>
<evidence type="ECO:0000313" key="10">
    <source>
        <dbReference type="Proteomes" id="UP000318017"/>
    </source>
</evidence>
<feature type="transmembrane region" description="Helical" evidence="8">
    <location>
        <begin position="156"/>
        <end position="174"/>
    </location>
</feature>
<dbReference type="GO" id="GO:0016763">
    <property type="term" value="F:pentosyltransferase activity"/>
    <property type="evidence" value="ECO:0007669"/>
    <property type="project" value="TreeGrafter"/>
</dbReference>
<evidence type="ECO:0000256" key="6">
    <source>
        <dbReference type="ARBA" id="ARBA00022989"/>
    </source>
</evidence>
<evidence type="ECO:0000256" key="2">
    <source>
        <dbReference type="ARBA" id="ARBA00022475"/>
    </source>
</evidence>
<keyword evidence="4" id="KW-0808">Transferase</keyword>
<dbReference type="PANTHER" id="PTHR33908">
    <property type="entry name" value="MANNOSYLTRANSFERASE YKCB-RELATED"/>
    <property type="match status" value="1"/>
</dbReference>
<evidence type="ECO:0000313" key="9">
    <source>
        <dbReference type="EMBL" id="QDV28054.1"/>
    </source>
</evidence>
<feature type="transmembrane region" description="Helical" evidence="8">
    <location>
        <begin position="428"/>
        <end position="447"/>
    </location>
</feature>
<feature type="transmembrane region" description="Helical" evidence="8">
    <location>
        <begin position="235"/>
        <end position="255"/>
    </location>
</feature>
<dbReference type="KEGG" id="ahel:Q31a_64470"/>
<dbReference type="GO" id="GO:0005886">
    <property type="term" value="C:plasma membrane"/>
    <property type="evidence" value="ECO:0007669"/>
    <property type="project" value="UniProtKB-SubCell"/>
</dbReference>
<keyword evidence="6 8" id="KW-1133">Transmembrane helix</keyword>
<keyword evidence="2" id="KW-1003">Cell membrane</keyword>
<sequence>MLTSKRAQVAILLLFALAVRLGALLSSSCDFQTDYDAYLRIAGNLAQTGVYGFEDSAGEVSPTAFRPPLYPWLLSWGAWLAGLAGHAGELGHAGSRVSIPLWYIAGMHLALGLGTVYLAWSIGCALRLRWAFGVAIAVAVDPLLLRASQLVMTETLAAFLVMGVWRWWLYVWGAQASGEKPSSARFFGWQQALVAGMAGLLLGGSILARPTAAPWAVLCAVAVWLQGWSRYGRPAWRDAILLCLGVLLCVAPWMARNWLQLGKPIWATSHGGYTLLLANNPPLYRHFAQHGPSRNWDAEEFHRRWSQRSDSSRWEPTDEEYWTEALDENREQIGHEQGHGRAIEAEAEIDPLLDDQEAYAAAQATIRRNPAMFGKSCLYRLGWFWALWPNQGGIASQVIIGGWYGVIVLCALWGSLRLLRLPPGMQRWEWVVPLALLLSLSLVHAVYWSNMRMRAPAMGCVYMLAVYGVGGIRRNPDKKSVLPLGSTD</sequence>